<evidence type="ECO:0000313" key="1">
    <source>
        <dbReference type="EMBL" id="MFC5863057.1"/>
    </source>
</evidence>
<sequence length="323" mass="36447">MDKETVNQETIDWLLDSDPAIRWQVMRDLTDASSVEVAGERTRVAREGLGATILARQDADGAWRVDGKPAWLSTLFTLQQLRAMGIDPVDQAVVDAMDLAENNLRWSDRPDGWNLRSPEFGGNPFYEGEVEPCISGGVLAFGSYFGHPAEKLARRLLGEQLADGGWNCEAPPSVRSSFHTTICVLEGLLEYERAAGPSPEISEARRRGEEYLLERGLFRRRSTGEVVELKFLELAFPPRYRYDVLRALDFFRAAGREPDVRMREAVAIVAGKQQADGRWLLEQAYDEALLVGFGERVGEACRWITLRALRVLRWFEARNGMRV</sequence>
<dbReference type="Proteomes" id="UP001596091">
    <property type="component" value="Unassembled WGS sequence"/>
</dbReference>
<dbReference type="InterPro" id="IPR008930">
    <property type="entry name" value="Terpenoid_cyclase/PrenylTrfase"/>
</dbReference>
<gene>
    <name evidence="1" type="ORF">ACFPT7_12195</name>
</gene>
<comment type="caution">
    <text evidence="1">The sequence shown here is derived from an EMBL/GenBank/DDBJ whole genome shotgun (WGS) entry which is preliminary data.</text>
</comment>
<evidence type="ECO:0000313" key="2">
    <source>
        <dbReference type="Proteomes" id="UP001596091"/>
    </source>
</evidence>
<proteinExistence type="predicted"/>
<reference evidence="2" key="1">
    <citation type="journal article" date="2019" name="Int. J. Syst. Evol. Microbiol.">
        <title>The Global Catalogue of Microorganisms (GCM) 10K type strain sequencing project: providing services to taxonomists for standard genome sequencing and annotation.</title>
        <authorList>
            <consortium name="The Broad Institute Genomics Platform"/>
            <consortium name="The Broad Institute Genome Sequencing Center for Infectious Disease"/>
            <person name="Wu L."/>
            <person name="Ma J."/>
        </authorList>
    </citation>
    <scope>NUCLEOTIDE SEQUENCE [LARGE SCALE GENOMIC DNA]</scope>
    <source>
        <strain evidence="2">JCM 4087</strain>
    </source>
</reference>
<dbReference type="Gene3D" id="1.50.10.20">
    <property type="match status" value="1"/>
</dbReference>
<keyword evidence="2" id="KW-1185">Reference proteome</keyword>
<dbReference type="EMBL" id="JBHSPH010000003">
    <property type="protein sequence ID" value="MFC5863057.1"/>
    <property type="molecule type" value="Genomic_DNA"/>
</dbReference>
<accession>A0ABW1EGU7</accession>
<dbReference type="SUPFAM" id="SSF48239">
    <property type="entry name" value="Terpenoid cyclases/Protein prenyltransferases"/>
    <property type="match status" value="1"/>
</dbReference>
<organism evidence="1 2">
    <name type="scientific">Acidicapsa dinghuensis</name>
    <dbReference type="NCBI Taxonomy" id="2218256"/>
    <lineage>
        <taxon>Bacteria</taxon>
        <taxon>Pseudomonadati</taxon>
        <taxon>Acidobacteriota</taxon>
        <taxon>Terriglobia</taxon>
        <taxon>Terriglobales</taxon>
        <taxon>Acidobacteriaceae</taxon>
        <taxon>Acidicapsa</taxon>
    </lineage>
</organism>
<name>A0ABW1EGU7_9BACT</name>
<evidence type="ECO:0008006" key="3">
    <source>
        <dbReference type="Google" id="ProtNLM"/>
    </source>
</evidence>
<protein>
    <recommendedName>
        <fullName evidence="3">Squalene cyclase C-terminal domain-containing protein</fullName>
    </recommendedName>
</protein>
<dbReference type="RefSeq" id="WP_263339391.1">
    <property type="nucleotide sequence ID" value="NZ_JAGSYH010000005.1"/>
</dbReference>